<sequence>MTITPVAPAVNERLAAWPMSRTCPYSPPDAYADLRGGAPVKVRIRTGEAWLVTRHADVRAVLTDPRFSSDDTLPGFPVRIQLPPAPRVMSFTRMDGPEHGRLRRMAMTEFTARRTRALRPSVELLVDRLVDELAAGPRTVDLVERFSVRLPSLVIARMLGVPEADECDFTELSQAVLSQDATPEQIYAAFVEMTQYLDGLIGRKRREPGQDLLSRLATQYVATGLLSHDDLVAMARLFLVAGHETTAHQLSLSVLSLLREPEQTALLLRDPARFAPAVEELLRYWSITQDNQVRVAVAEAEIGGARVAPGDGVILAYPSANHDETVFPGGDRLDLSRDASRHIAFGHGPHLCPGASLARMELEVALRALFGRFPGLRVADVPGAVSFRENTINYGLNSLLVTW</sequence>
<accession>A0A7T4PJA4</accession>
<dbReference type="PANTHER" id="PTHR46696">
    <property type="entry name" value="P450, PUTATIVE (EUROFUNG)-RELATED"/>
    <property type="match status" value="1"/>
</dbReference>
<name>A0A7T4PJA4_9ACTN</name>
<dbReference type="Pfam" id="PF00067">
    <property type="entry name" value="p450"/>
    <property type="match status" value="1"/>
</dbReference>
<keyword evidence="3 7" id="KW-0479">Metal-binding</keyword>
<dbReference type="GO" id="GO:0020037">
    <property type="term" value="F:heme binding"/>
    <property type="evidence" value="ECO:0007669"/>
    <property type="project" value="InterPro"/>
</dbReference>
<evidence type="ECO:0000256" key="4">
    <source>
        <dbReference type="ARBA" id="ARBA00023002"/>
    </source>
</evidence>
<dbReference type="CDD" id="cd11030">
    <property type="entry name" value="CYP105-like"/>
    <property type="match status" value="1"/>
</dbReference>
<dbReference type="GO" id="GO:0004497">
    <property type="term" value="F:monooxygenase activity"/>
    <property type="evidence" value="ECO:0007669"/>
    <property type="project" value="UniProtKB-KW"/>
</dbReference>
<organism evidence="8 9">
    <name type="scientific">Streptomyces alfalfae</name>
    <dbReference type="NCBI Taxonomy" id="1642299"/>
    <lineage>
        <taxon>Bacteria</taxon>
        <taxon>Bacillati</taxon>
        <taxon>Actinomycetota</taxon>
        <taxon>Actinomycetes</taxon>
        <taxon>Kitasatosporales</taxon>
        <taxon>Streptomycetaceae</taxon>
        <taxon>Streptomyces</taxon>
    </lineage>
</organism>
<keyword evidence="5 7" id="KW-0408">Iron</keyword>
<dbReference type="InterPro" id="IPR017972">
    <property type="entry name" value="Cyt_P450_CS"/>
</dbReference>
<dbReference type="FunFam" id="1.10.630.10:FF:000018">
    <property type="entry name" value="Cytochrome P450 monooxygenase"/>
    <property type="match status" value="1"/>
</dbReference>
<dbReference type="Gene3D" id="1.10.630.10">
    <property type="entry name" value="Cytochrome P450"/>
    <property type="match status" value="1"/>
</dbReference>
<dbReference type="GO" id="GO:0005506">
    <property type="term" value="F:iron ion binding"/>
    <property type="evidence" value="ECO:0007669"/>
    <property type="project" value="InterPro"/>
</dbReference>
<keyword evidence="2 7" id="KW-0349">Heme</keyword>
<dbReference type="InterPro" id="IPR002397">
    <property type="entry name" value="Cyt_P450_B"/>
</dbReference>
<dbReference type="PRINTS" id="PR00359">
    <property type="entry name" value="BP450"/>
</dbReference>
<dbReference type="InterPro" id="IPR036396">
    <property type="entry name" value="Cyt_P450_sf"/>
</dbReference>
<dbReference type="GO" id="GO:0016705">
    <property type="term" value="F:oxidoreductase activity, acting on paired donors, with incorporation or reduction of molecular oxygen"/>
    <property type="evidence" value="ECO:0007669"/>
    <property type="project" value="InterPro"/>
</dbReference>
<dbReference type="PRINTS" id="PR00385">
    <property type="entry name" value="P450"/>
</dbReference>
<reference evidence="8 9" key="1">
    <citation type="submission" date="2020-12" db="EMBL/GenBank/DDBJ databases">
        <title>Identification and biosynthesis of polyene macrolides produced by Streptomyces alfalfae Men-myco-93-63.</title>
        <authorList>
            <person name="Liu D."/>
            <person name="Li Y."/>
            <person name="Liu L."/>
            <person name="Han X."/>
            <person name="Shen F."/>
        </authorList>
    </citation>
    <scope>NUCLEOTIDE SEQUENCE [LARGE SCALE GENOMIC DNA]</scope>
    <source>
        <strain evidence="8 9">Men-myco-93-63</strain>
    </source>
</reference>
<evidence type="ECO:0000256" key="7">
    <source>
        <dbReference type="RuleBase" id="RU000461"/>
    </source>
</evidence>
<evidence type="ECO:0000313" key="9">
    <source>
        <dbReference type="Proteomes" id="UP000596130"/>
    </source>
</evidence>
<dbReference type="AlphaFoldDB" id="A0A7T4PJA4"/>
<evidence type="ECO:0000256" key="5">
    <source>
        <dbReference type="ARBA" id="ARBA00023004"/>
    </source>
</evidence>
<protein>
    <submittedName>
        <fullName evidence="8">Cytochrome P450</fullName>
    </submittedName>
</protein>
<gene>
    <name evidence="8" type="ORF">I8755_24275</name>
</gene>
<dbReference type="PROSITE" id="PS00086">
    <property type="entry name" value="CYTOCHROME_P450"/>
    <property type="match status" value="1"/>
</dbReference>
<dbReference type="RefSeq" id="WP_198503533.1">
    <property type="nucleotide sequence ID" value="NZ_CP065959.1"/>
</dbReference>
<evidence type="ECO:0000313" key="8">
    <source>
        <dbReference type="EMBL" id="QQC91176.1"/>
    </source>
</evidence>
<keyword evidence="4 7" id="KW-0560">Oxidoreductase</keyword>
<evidence type="ECO:0000256" key="3">
    <source>
        <dbReference type="ARBA" id="ARBA00022723"/>
    </source>
</evidence>
<evidence type="ECO:0000256" key="1">
    <source>
        <dbReference type="ARBA" id="ARBA00010617"/>
    </source>
</evidence>
<dbReference type="Proteomes" id="UP000596130">
    <property type="component" value="Chromosome"/>
</dbReference>
<evidence type="ECO:0000256" key="6">
    <source>
        <dbReference type="ARBA" id="ARBA00023033"/>
    </source>
</evidence>
<dbReference type="EMBL" id="CP065959">
    <property type="protein sequence ID" value="QQC91176.1"/>
    <property type="molecule type" value="Genomic_DNA"/>
</dbReference>
<evidence type="ECO:0000256" key="2">
    <source>
        <dbReference type="ARBA" id="ARBA00022617"/>
    </source>
</evidence>
<keyword evidence="6 7" id="KW-0503">Monooxygenase</keyword>
<comment type="similarity">
    <text evidence="1 7">Belongs to the cytochrome P450 family.</text>
</comment>
<dbReference type="InterPro" id="IPR001128">
    <property type="entry name" value="Cyt_P450"/>
</dbReference>
<dbReference type="PANTHER" id="PTHR46696:SF1">
    <property type="entry name" value="CYTOCHROME P450 YJIB-RELATED"/>
    <property type="match status" value="1"/>
</dbReference>
<dbReference type="SUPFAM" id="SSF48264">
    <property type="entry name" value="Cytochrome P450"/>
    <property type="match status" value="1"/>
</dbReference>
<proteinExistence type="inferred from homology"/>